<organism evidence="5 6">
    <name type="scientific">Paenibacillus residui</name>
    <dbReference type="NCBI Taxonomy" id="629724"/>
    <lineage>
        <taxon>Bacteria</taxon>
        <taxon>Bacillati</taxon>
        <taxon>Bacillota</taxon>
        <taxon>Bacilli</taxon>
        <taxon>Bacillales</taxon>
        <taxon>Paenibacillaceae</taxon>
        <taxon>Paenibacillus</taxon>
    </lineage>
</organism>
<keyword evidence="2" id="KW-0238">DNA-binding</keyword>
<dbReference type="SMART" id="SM00345">
    <property type="entry name" value="HTH_GNTR"/>
    <property type="match status" value="1"/>
</dbReference>
<proteinExistence type="predicted"/>
<dbReference type="InterPro" id="IPR000524">
    <property type="entry name" value="Tscrpt_reg_HTH_GntR"/>
</dbReference>
<dbReference type="Pfam" id="PF07729">
    <property type="entry name" value="FCD"/>
    <property type="match status" value="1"/>
</dbReference>
<dbReference type="CDD" id="cd07377">
    <property type="entry name" value="WHTH_GntR"/>
    <property type="match status" value="1"/>
</dbReference>
<dbReference type="InterPro" id="IPR036390">
    <property type="entry name" value="WH_DNA-bd_sf"/>
</dbReference>
<keyword evidence="3" id="KW-0804">Transcription</keyword>
<dbReference type="RefSeq" id="WP_144938114.1">
    <property type="nucleotide sequence ID" value="NZ_JBHTIU010000025.1"/>
</dbReference>
<dbReference type="PROSITE" id="PS50949">
    <property type="entry name" value="HTH_GNTR"/>
    <property type="match status" value="1"/>
</dbReference>
<evidence type="ECO:0000313" key="5">
    <source>
        <dbReference type="EMBL" id="MFD0868870.1"/>
    </source>
</evidence>
<evidence type="ECO:0000256" key="2">
    <source>
        <dbReference type="ARBA" id="ARBA00023125"/>
    </source>
</evidence>
<gene>
    <name evidence="5" type="ORF">ACFQ03_06885</name>
</gene>
<evidence type="ECO:0000313" key="6">
    <source>
        <dbReference type="Proteomes" id="UP001597120"/>
    </source>
</evidence>
<dbReference type="Proteomes" id="UP001597120">
    <property type="component" value="Unassembled WGS sequence"/>
</dbReference>
<evidence type="ECO:0000259" key="4">
    <source>
        <dbReference type="PROSITE" id="PS50949"/>
    </source>
</evidence>
<feature type="domain" description="HTH gntR-type" evidence="4">
    <location>
        <begin position="14"/>
        <end position="81"/>
    </location>
</feature>
<dbReference type="Pfam" id="PF00392">
    <property type="entry name" value="GntR"/>
    <property type="match status" value="1"/>
</dbReference>
<dbReference type="SMART" id="SM00895">
    <property type="entry name" value="FCD"/>
    <property type="match status" value="1"/>
</dbReference>
<dbReference type="PANTHER" id="PTHR43537">
    <property type="entry name" value="TRANSCRIPTIONAL REGULATOR, GNTR FAMILY"/>
    <property type="match status" value="1"/>
</dbReference>
<dbReference type="EMBL" id="JBHTIU010000025">
    <property type="protein sequence ID" value="MFD0868870.1"/>
    <property type="molecule type" value="Genomic_DNA"/>
</dbReference>
<dbReference type="PANTHER" id="PTHR43537:SF24">
    <property type="entry name" value="GLUCONATE OPERON TRANSCRIPTIONAL REPRESSOR"/>
    <property type="match status" value="1"/>
</dbReference>
<evidence type="ECO:0000256" key="1">
    <source>
        <dbReference type="ARBA" id="ARBA00023015"/>
    </source>
</evidence>
<dbReference type="InterPro" id="IPR011711">
    <property type="entry name" value="GntR_C"/>
</dbReference>
<comment type="caution">
    <text evidence="5">The sequence shown here is derived from an EMBL/GenBank/DDBJ whole genome shotgun (WGS) entry which is preliminary data.</text>
</comment>
<keyword evidence="1" id="KW-0805">Transcription regulation</keyword>
<dbReference type="SUPFAM" id="SSF48008">
    <property type="entry name" value="GntR ligand-binding domain-like"/>
    <property type="match status" value="1"/>
</dbReference>
<protein>
    <submittedName>
        <fullName evidence="5">GntR family transcriptional regulator</fullName>
    </submittedName>
</protein>
<evidence type="ECO:0000256" key="3">
    <source>
        <dbReference type="ARBA" id="ARBA00023163"/>
    </source>
</evidence>
<name>A0ABW3D6S9_9BACL</name>
<dbReference type="SUPFAM" id="SSF46785">
    <property type="entry name" value="Winged helix' DNA-binding domain"/>
    <property type="match status" value="1"/>
</dbReference>
<dbReference type="InterPro" id="IPR036388">
    <property type="entry name" value="WH-like_DNA-bd_sf"/>
</dbReference>
<reference evidence="6" key="1">
    <citation type="journal article" date="2019" name="Int. J. Syst. Evol. Microbiol.">
        <title>The Global Catalogue of Microorganisms (GCM) 10K type strain sequencing project: providing services to taxonomists for standard genome sequencing and annotation.</title>
        <authorList>
            <consortium name="The Broad Institute Genomics Platform"/>
            <consortium name="The Broad Institute Genome Sequencing Center for Infectious Disease"/>
            <person name="Wu L."/>
            <person name="Ma J."/>
        </authorList>
    </citation>
    <scope>NUCLEOTIDE SEQUENCE [LARGE SCALE GENOMIC DNA]</scope>
    <source>
        <strain evidence="6">CCUG 57263</strain>
    </source>
</reference>
<keyword evidence="6" id="KW-1185">Reference proteome</keyword>
<dbReference type="InterPro" id="IPR008920">
    <property type="entry name" value="TF_FadR/GntR_C"/>
</dbReference>
<dbReference type="Gene3D" id="1.20.120.530">
    <property type="entry name" value="GntR ligand-binding domain-like"/>
    <property type="match status" value="1"/>
</dbReference>
<dbReference type="Gene3D" id="1.10.10.10">
    <property type="entry name" value="Winged helix-like DNA-binding domain superfamily/Winged helix DNA-binding domain"/>
    <property type="match status" value="1"/>
</dbReference>
<accession>A0ABW3D6S9</accession>
<sequence>MSVMRNKQFFMDKQSISQDLVDHIKQLILDGELNMGDRIVETRVAKDLGISQTPVREAIRQLCGEGILIVVPNKGPMVRTFDQKDVYEIYSLRAVTEGMAIRLATLNASEEDIDSLKQFYEEMKRKEEDPAVDSLLSDSLHIHQTIMRLSNHSRLIQTYDSISFQISMVNRILGRESTKRKEVEQHQELVEALASRNPEHAEKTMRRHIYRSYGEYVQLQEGVIEHDEQAWF</sequence>